<feature type="transmembrane region" description="Helical" evidence="2">
    <location>
        <begin position="165"/>
        <end position="189"/>
    </location>
</feature>
<name>A0ABQ4F0E4_9ACTN</name>
<keyword evidence="2" id="KW-0812">Transmembrane</keyword>
<evidence type="ECO:0000313" key="4">
    <source>
        <dbReference type="EMBL" id="GIH00386.1"/>
    </source>
</evidence>
<feature type="transmembrane region" description="Helical" evidence="2">
    <location>
        <begin position="372"/>
        <end position="392"/>
    </location>
</feature>
<feature type="transmembrane region" description="Helical" evidence="2">
    <location>
        <begin position="6"/>
        <end position="27"/>
    </location>
</feature>
<gene>
    <name evidence="4" type="ORF">Pma05_69580</name>
</gene>
<dbReference type="Proteomes" id="UP000621500">
    <property type="component" value="Unassembled WGS sequence"/>
</dbReference>
<dbReference type="EMBL" id="BONX01000053">
    <property type="protein sequence ID" value="GIH00386.1"/>
    <property type="molecule type" value="Genomic_DNA"/>
</dbReference>
<feature type="domain" description="Predicted membrane protein YciQ-like C-terminal" evidence="3">
    <location>
        <begin position="43"/>
        <end position="273"/>
    </location>
</feature>
<reference evidence="4 5" key="1">
    <citation type="submission" date="2021-01" db="EMBL/GenBank/DDBJ databases">
        <title>Whole genome shotgun sequence of Plantactinospora mayteni NBRC 109088.</title>
        <authorList>
            <person name="Komaki H."/>
            <person name="Tamura T."/>
        </authorList>
    </citation>
    <scope>NUCLEOTIDE SEQUENCE [LARGE SCALE GENOMIC DNA]</scope>
    <source>
        <strain evidence="4 5">NBRC 109088</strain>
    </source>
</reference>
<evidence type="ECO:0000259" key="3">
    <source>
        <dbReference type="Pfam" id="PF20990"/>
    </source>
</evidence>
<dbReference type="InterPro" id="IPR048389">
    <property type="entry name" value="YciQ-like_C"/>
</dbReference>
<keyword evidence="2" id="KW-1133">Transmembrane helix</keyword>
<accession>A0ABQ4F0E4</accession>
<feature type="transmembrane region" description="Helical" evidence="2">
    <location>
        <begin position="201"/>
        <end position="220"/>
    </location>
</feature>
<evidence type="ECO:0000256" key="1">
    <source>
        <dbReference type="SAM" id="MobiDB-lite"/>
    </source>
</evidence>
<evidence type="ECO:0000313" key="5">
    <source>
        <dbReference type="Proteomes" id="UP000621500"/>
    </source>
</evidence>
<evidence type="ECO:0000256" key="2">
    <source>
        <dbReference type="SAM" id="Phobius"/>
    </source>
</evidence>
<dbReference type="RefSeq" id="WP_203861705.1">
    <property type="nucleotide sequence ID" value="NZ_BAAAZQ010000023.1"/>
</dbReference>
<proteinExistence type="predicted"/>
<feature type="region of interest" description="Disordered" evidence="1">
    <location>
        <begin position="86"/>
        <end position="106"/>
    </location>
</feature>
<protein>
    <recommendedName>
        <fullName evidence="3">Predicted membrane protein YciQ-like C-terminal domain-containing protein</fullName>
    </recommendedName>
</protein>
<keyword evidence="5" id="KW-1185">Reference proteome</keyword>
<sequence length="628" mass="67072">MNPVDLAIELGLPVAVLAVWTAVYLTARLLTRPVTPSAAPASMELPGPESPAVVSLLVNRWSITVDAAESTLLDLAARGYLELRQAGPDPRDSTVHPTGRSDGLNSYERQVLDRVTERAVGGVVPLTALAFADEKRAANWSGSLGRAVIAEARQRGLTRRRFPRSLATALGVLGGIAGLGVAAGAYHYLSRTGDTDRWEGVAVAFFVTTTILSTVAGRNMGERDTPQGRAVAARWLGLRGWLAGHEAFADLPPAAVTVWGRYLPYGAALGVTRVASQVVHLGLADRSRLWSAYGGTWRQVDVSYPHTLPRYGQSLGWPAVRALGAVGFGWSLLGVVGPALLGGESTTATDPGEDLLGRWLTPWRHLPDLDPVTLGVMLVGLALLGYAGYTMIRVFVDLSTPATVSGEVIWHQMWRFTTPENSSERIPVNYYLVIDDGRSDRTRAWILPKEIAGQCELGDVVSARVRRWTRRVKKVTVLRAARRVPAVVEAPTGTPTAANLGAETLLTVDELGAAVGRQVRPDRTAGHVKDKRFGYANFNDLAGRSAVSVSVVHGRSGRLIMVIGKGTGQPLPTPQGDEAYLARDRVVGRRGDVVVMLQPGQGVTATQLAGLLPVALARAADQSAARTP</sequence>
<dbReference type="Pfam" id="PF20990">
    <property type="entry name" value="DUF2207_C"/>
    <property type="match status" value="1"/>
</dbReference>
<comment type="caution">
    <text evidence="4">The sequence shown here is derived from an EMBL/GenBank/DDBJ whole genome shotgun (WGS) entry which is preliminary data.</text>
</comment>
<organism evidence="4 5">
    <name type="scientific">Plantactinospora mayteni</name>
    <dbReference type="NCBI Taxonomy" id="566021"/>
    <lineage>
        <taxon>Bacteria</taxon>
        <taxon>Bacillati</taxon>
        <taxon>Actinomycetota</taxon>
        <taxon>Actinomycetes</taxon>
        <taxon>Micromonosporales</taxon>
        <taxon>Micromonosporaceae</taxon>
        <taxon>Plantactinospora</taxon>
    </lineage>
</organism>
<feature type="transmembrane region" description="Helical" evidence="2">
    <location>
        <begin position="319"/>
        <end position="341"/>
    </location>
</feature>
<keyword evidence="2" id="KW-0472">Membrane</keyword>